<keyword evidence="5" id="KW-1185">Reference proteome</keyword>
<dbReference type="RefSeq" id="WP_344302459.1">
    <property type="nucleotide sequence ID" value="NZ_BAAAQQ010000002.1"/>
</dbReference>
<dbReference type="PANTHER" id="PTHR43156:SF2">
    <property type="entry name" value="STAGE II SPORULATION PROTEIN E"/>
    <property type="match status" value="1"/>
</dbReference>
<dbReference type="Proteomes" id="UP001500575">
    <property type="component" value="Unassembled WGS sequence"/>
</dbReference>
<accession>A0ABP5JN36</accession>
<dbReference type="SUPFAM" id="SSF55781">
    <property type="entry name" value="GAF domain-like"/>
    <property type="match status" value="1"/>
</dbReference>
<evidence type="ECO:0000259" key="2">
    <source>
        <dbReference type="SMART" id="SM00065"/>
    </source>
</evidence>
<dbReference type="Gene3D" id="3.60.40.10">
    <property type="entry name" value="PPM-type phosphatase domain"/>
    <property type="match status" value="1"/>
</dbReference>
<evidence type="ECO:0008006" key="6">
    <source>
        <dbReference type="Google" id="ProtNLM"/>
    </source>
</evidence>
<dbReference type="Pfam" id="PF07228">
    <property type="entry name" value="SpoIIE"/>
    <property type="match status" value="1"/>
</dbReference>
<dbReference type="SUPFAM" id="SSF81606">
    <property type="entry name" value="PP2C-like"/>
    <property type="match status" value="1"/>
</dbReference>
<feature type="domain" description="PPM-type phosphatase" evidence="3">
    <location>
        <begin position="176"/>
        <end position="384"/>
    </location>
</feature>
<dbReference type="InterPro" id="IPR003018">
    <property type="entry name" value="GAF"/>
</dbReference>
<gene>
    <name evidence="4" type="ORF">GCM10009843_09220</name>
</gene>
<reference evidence="5" key="1">
    <citation type="journal article" date="2019" name="Int. J. Syst. Evol. Microbiol.">
        <title>The Global Catalogue of Microorganisms (GCM) 10K type strain sequencing project: providing services to taxonomists for standard genome sequencing and annotation.</title>
        <authorList>
            <consortium name="The Broad Institute Genomics Platform"/>
            <consortium name="The Broad Institute Genome Sequencing Center for Infectious Disease"/>
            <person name="Wu L."/>
            <person name="Ma J."/>
        </authorList>
    </citation>
    <scope>NUCLEOTIDE SEQUENCE [LARGE SCALE GENOMIC DNA]</scope>
    <source>
        <strain evidence="5">JCM 16021</strain>
    </source>
</reference>
<comment type="caution">
    <text evidence="4">The sequence shown here is derived from an EMBL/GenBank/DDBJ whole genome shotgun (WGS) entry which is preliminary data.</text>
</comment>
<dbReference type="Gene3D" id="3.30.450.40">
    <property type="match status" value="1"/>
</dbReference>
<protein>
    <recommendedName>
        <fullName evidence="6">GAF domain-containing protein</fullName>
    </recommendedName>
</protein>
<dbReference type="InterPro" id="IPR001932">
    <property type="entry name" value="PPM-type_phosphatase-like_dom"/>
</dbReference>
<dbReference type="Pfam" id="PF01590">
    <property type="entry name" value="GAF"/>
    <property type="match status" value="1"/>
</dbReference>
<dbReference type="SMART" id="SM00065">
    <property type="entry name" value="GAF"/>
    <property type="match status" value="1"/>
</dbReference>
<feature type="domain" description="GAF" evidence="2">
    <location>
        <begin position="20"/>
        <end position="162"/>
    </location>
</feature>
<dbReference type="InterPro" id="IPR029016">
    <property type="entry name" value="GAF-like_dom_sf"/>
</dbReference>
<dbReference type="PANTHER" id="PTHR43156">
    <property type="entry name" value="STAGE II SPORULATION PROTEIN E-RELATED"/>
    <property type="match status" value="1"/>
</dbReference>
<evidence type="ECO:0000313" key="4">
    <source>
        <dbReference type="EMBL" id="GAA2117844.1"/>
    </source>
</evidence>
<dbReference type="InterPro" id="IPR036457">
    <property type="entry name" value="PPM-type-like_dom_sf"/>
</dbReference>
<name>A0ABP5JN36_9ACTN</name>
<evidence type="ECO:0000259" key="3">
    <source>
        <dbReference type="SMART" id="SM00331"/>
    </source>
</evidence>
<keyword evidence="1" id="KW-0378">Hydrolase</keyword>
<sequence length="394" mass="41814">MTSLPAVLRDATVAHGSDPRYGDRFDQVVRLAQAIFGVSTVAVNLVDDVKQSTVAMVGLDGADMARDVAFCPHVVDSDQAMVVVDASVDDRFSDNPLVTGDPHIRFYAGEPLHGPSGQALGALCIIDDRPRQITVDEQRMLRDLADWVEKELQIDADSAQAREVQRRLLPRRPLEVAGYEIAGQCRPARNVGGDYFDWMTLPDGTAQIAVADVMGKGMEAAVVAAGVRSVVRGASRFGPLTESIGLVGQAMEEDFSDTGTFCTLFAARLTPSTGQLDYVDAGHGLAIIIPTHGDVRRLTSRDLPLGAVSGDSWTLHHEQLAPGDTLLVVSDGILDLFPDAGAALQAGVALSADVRDARAMADAITGVGGDTVHDDDITAVVVRREPAAHPRPAP</sequence>
<dbReference type="SMART" id="SM00331">
    <property type="entry name" value="PP2C_SIG"/>
    <property type="match status" value="1"/>
</dbReference>
<dbReference type="EMBL" id="BAAAQQ010000002">
    <property type="protein sequence ID" value="GAA2117844.1"/>
    <property type="molecule type" value="Genomic_DNA"/>
</dbReference>
<proteinExistence type="predicted"/>
<organism evidence="4 5">
    <name type="scientific">Nocardioides bigeumensis</name>
    <dbReference type="NCBI Taxonomy" id="433657"/>
    <lineage>
        <taxon>Bacteria</taxon>
        <taxon>Bacillati</taxon>
        <taxon>Actinomycetota</taxon>
        <taxon>Actinomycetes</taxon>
        <taxon>Propionibacteriales</taxon>
        <taxon>Nocardioidaceae</taxon>
        <taxon>Nocardioides</taxon>
    </lineage>
</organism>
<dbReference type="InterPro" id="IPR052016">
    <property type="entry name" value="Bact_Sigma-Reg"/>
</dbReference>
<evidence type="ECO:0000256" key="1">
    <source>
        <dbReference type="ARBA" id="ARBA00022801"/>
    </source>
</evidence>
<evidence type="ECO:0000313" key="5">
    <source>
        <dbReference type="Proteomes" id="UP001500575"/>
    </source>
</evidence>